<dbReference type="InterPro" id="IPR033524">
    <property type="entry name" value="Glu/Leu/Phe/Val_DH_AS"/>
</dbReference>
<dbReference type="CDD" id="cd01075">
    <property type="entry name" value="NAD_bind_Leu_Phe_Val_DH"/>
    <property type="match status" value="1"/>
</dbReference>
<dbReference type="Gene3D" id="3.40.50.10860">
    <property type="entry name" value="Leucine Dehydrogenase, chain A, domain 1"/>
    <property type="match status" value="1"/>
</dbReference>
<evidence type="ECO:0000256" key="1">
    <source>
        <dbReference type="ARBA" id="ARBA00006382"/>
    </source>
</evidence>
<dbReference type="Proteomes" id="UP000322084">
    <property type="component" value="Unassembled WGS sequence"/>
</dbReference>
<feature type="active site" description="Proton donor/acceptor" evidence="4">
    <location>
        <position position="115"/>
    </location>
</feature>
<dbReference type="PROSITE" id="PS00074">
    <property type="entry name" value="GLFV_DEHYDROGENASE"/>
    <property type="match status" value="1"/>
</dbReference>
<dbReference type="SUPFAM" id="SSF53223">
    <property type="entry name" value="Aminoacid dehydrogenase-like, N-terminal domain"/>
    <property type="match status" value="1"/>
</dbReference>
<comment type="similarity">
    <text evidence="1 6">Belongs to the Glu/Leu/Phe/Val dehydrogenases family.</text>
</comment>
<dbReference type="InterPro" id="IPR006095">
    <property type="entry name" value="Glu/Leu/Phe/Val/Trp_DH"/>
</dbReference>
<feature type="domain" description="Glutamate/phenylalanine/leucine/valine/L-tryptophan dehydrogenase C-terminal" evidence="7">
    <location>
        <begin position="179"/>
        <end position="389"/>
    </location>
</feature>
<dbReference type="PANTHER" id="PTHR42722">
    <property type="entry name" value="LEUCINE DEHYDROGENASE"/>
    <property type="match status" value="1"/>
</dbReference>
<keyword evidence="5" id="KW-0547">Nucleotide-binding</keyword>
<dbReference type="Pfam" id="PF02812">
    <property type="entry name" value="ELFV_dehydrog_N"/>
    <property type="match status" value="1"/>
</dbReference>
<evidence type="ECO:0000256" key="4">
    <source>
        <dbReference type="PIRSR" id="PIRSR000188-1"/>
    </source>
</evidence>
<proteinExistence type="inferred from homology"/>
<dbReference type="InterPro" id="IPR036291">
    <property type="entry name" value="NAD(P)-bd_dom_sf"/>
</dbReference>
<evidence type="ECO:0000256" key="3">
    <source>
        <dbReference type="ARBA" id="ARBA00023027"/>
    </source>
</evidence>
<name>A0A5A7ML40_9PROT</name>
<dbReference type="PRINTS" id="PR00082">
    <property type="entry name" value="GLFDHDRGNASE"/>
</dbReference>
<dbReference type="PIRSF" id="PIRSF000188">
    <property type="entry name" value="Phe_leu_dh"/>
    <property type="match status" value="1"/>
</dbReference>
<dbReference type="AlphaFoldDB" id="A0A5A7ML40"/>
<gene>
    <name evidence="8" type="primary">ldh</name>
    <name evidence="8" type="ORF">JCM17844_02130</name>
</gene>
<evidence type="ECO:0000256" key="5">
    <source>
        <dbReference type="PIRSR" id="PIRSR000188-2"/>
    </source>
</evidence>
<dbReference type="InterPro" id="IPR016211">
    <property type="entry name" value="Glu/Phe/Leu/Val/Trp_DH_bac/arc"/>
</dbReference>
<keyword evidence="3 5" id="KW-0520">NAD</keyword>
<evidence type="ECO:0000313" key="9">
    <source>
        <dbReference type="Proteomes" id="UP000322084"/>
    </source>
</evidence>
<dbReference type="InterPro" id="IPR006097">
    <property type="entry name" value="Glu/Leu/Phe/Val/Trp_DH_dimer"/>
</dbReference>
<dbReference type="InterPro" id="IPR046346">
    <property type="entry name" value="Aminoacid_DH-like_N_sf"/>
</dbReference>
<evidence type="ECO:0000256" key="6">
    <source>
        <dbReference type="RuleBase" id="RU004417"/>
    </source>
</evidence>
<dbReference type="GO" id="GO:0006520">
    <property type="term" value="P:amino acid metabolic process"/>
    <property type="evidence" value="ECO:0007669"/>
    <property type="project" value="InterPro"/>
</dbReference>
<evidence type="ECO:0000256" key="2">
    <source>
        <dbReference type="ARBA" id="ARBA00023002"/>
    </source>
</evidence>
<evidence type="ECO:0000259" key="7">
    <source>
        <dbReference type="SMART" id="SM00839"/>
    </source>
</evidence>
<dbReference type="InterPro" id="IPR006096">
    <property type="entry name" value="Glu/Leu/Phe/Val/Trp_DH_C"/>
</dbReference>
<organism evidence="8 9">
    <name type="scientific">Iodidimonas gelatinilytica</name>
    <dbReference type="NCBI Taxonomy" id="1236966"/>
    <lineage>
        <taxon>Bacteria</taxon>
        <taxon>Pseudomonadati</taxon>
        <taxon>Pseudomonadota</taxon>
        <taxon>Alphaproteobacteria</taxon>
        <taxon>Iodidimonadales</taxon>
        <taxon>Iodidimonadaceae</taxon>
        <taxon>Iodidimonas</taxon>
    </lineage>
</organism>
<dbReference type="PANTHER" id="PTHR42722:SF1">
    <property type="entry name" value="VALINE DEHYDROGENASE"/>
    <property type="match status" value="1"/>
</dbReference>
<dbReference type="SUPFAM" id="SSF51735">
    <property type="entry name" value="NAD(P)-binding Rossmann-fold domains"/>
    <property type="match status" value="1"/>
</dbReference>
<dbReference type="Pfam" id="PF02826">
    <property type="entry name" value="2-Hacid_dh_C"/>
    <property type="match status" value="1"/>
</dbReference>
<dbReference type="GO" id="GO:0051287">
    <property type="term" value="F:NAD binding"/>
    <property type="evidence" value="ECO:0007669"/>
    <property type="project" value="InterPro"/>
</dbReference>
<feature type="binding site" evidence="5">
    <location>
        <begin position="215"/>
        <end position="220"/>
    </location>
    <ligand>
        <name>NAD(+)</name>
        <dbReference type="ChEBI" id="CHEBI:57540"/>
    </ligand>
</feature>
<protein>
    <submittedName>
        <fullName evidence="8">Leucine dehydrogenase</fullName>
    </submittedName>
</protein>
<keyword evidence="2 6" id="KW-0560">Oxidoreductase</keyword>
<accession>A0A5A7ML40</accession>
<dbReference type="EMBL" id="BKCL01000001">
    <property type="protein sequence ID" value="GEQ96576.1"/>
    <property type="molecule type" value="Genomic_DNA"/>
</dbReference>
<dbReference type="SMART" id="SM00839">
    <property type="entry name" value="ELFV_dehydrog"/>
    <property type="match status" value="1"/>
</dbReference>
<dbReference type="InterPro" id="IPR006140">
    <property type="entry name" value="D-isomer_DH_NAD-bd"/>
</dbReference>
<dbReference type="GO" id="GO:0016639">
    <property type="term" value="F:oxidoreductase activity, acting on the CH-NH2 group of donors, NAD or NADP as acceptor"/>
    <property type="evidence" value="ECO:0007669"/>
    <property type="project" value="InterPro"/>
</dbReference>
<sequence>MNDIQTQHESIWLRTLWKGSSMPVFSTRAFNKHEQVVFCSDPLTGLRAIIAVHSTVLGPAVGGCRFWDYAAAHRNASLDVADVRAEEDAIFDVLRLSRGMSYKNAMAGLRLGGGKSVIIGDPKTIKTPELLQSFGNYIQRLGGSYYTAEDVGTKPQDMETIHGTTDYVVGLESGEFATGDPSPHTAKGVFTGIQAAVRHKLGRTDLDGLTVAIQGVGNVGRDVANHLRAAGAKIIITDIVQENIERVLASGEAEVVAGDKIHAVDADVFAPCALGGVLNAKTIPQIKAKIIAGAANNVLDDEVADDRELMKRGILYAPDYIINAGGIISVESEVHKEHLDDAARARKVAHIAETLTEVFEASDKQKQPTGKIANELAEKRIDDKRRALRSAAE</sequence>
<dbReference type="Pfam" id="PF00208">
    <property type="entry name" value="ELFV_dehydrog"/>
    <property type="match status" value="1"/>
</dbReference>
<evidence type="ECO:0000313" key="8">
    <source>
        <dbReference type="EMBL" id="GEQ96576.1"/>
    </source>
</evidence>
<comment type="caution">
    <text evidence="8">The sequence shown here is derived from an EMBL/GenBank/DDBJ whole genome shotgun (WGS) entry which is preliminary data.</text>
</comment>
<reference evidence="8 9" key="1">
    <citation type="submission" date="2019-09" db="EMBL/GenBank/DDBJ databases">
        <title>NBRP : Genome information of microbial organism related human and environment.</title>
        <authorList>
            <person name="Hattori M."/>
            <person name="Oshima K."/>
            <person name="Inaba H."/>
            <person name="Suda W."/>
            <person name="Sakamoto M."/>
            <person name="Iino T."/>
            <person name="Kitahara M."/>
            <person name="Oshida Y."/>
            <person name="Iida T."/>
            <person name="Kudo T."/>
            <person name="Itoh T."/>
            <person name="Ohkuma M."/>
        </authorList>
    </citation>
    <scope>NUCLEOTIDE SEQUENCE [LARGE SCALE GENOMIC DNA]</scope>
    <source>
        <strain evidence="8 9">Hi-2</strain>
    </source>
</reference>
<dbReference type="Gene3D" id="3.40.50.720">
    <property type="entry name" value="NAD(P)-binding Rossmann-like Domain"/>
    <property type="match status" value="1"/>
</dbReference>